<proteinExistence type="predicted"/>
<evidence type="ECO:0000313" key="2">
    <source>
        <dbReference type="Proteomes" id="UP000240010"/>
    </source>
</evidence>
<comment type="caution">
    <text evidence="1">The sequence shown here is derived from an EMBL/GenBank/DDBJ whole genome shotgun (WGS) entry which is preliminary data.</text>
</comment>
<sequence length="41" mass="4901">MLQALRHNRHELNFSKKYAALMAHNIDSYMVFILGLMQTHR</sequence>
<accession>A0A2S6HKT5</accession>
<evidence type="ECO:0000313" key="1">
    <source>
        <dbReference type="EMBL" id="PPK78046.1"/>
    </source>
</evidence>
<gene>
    <name evidence="1" type="ORF">B0F87_101428</name>
</gene>
<protein>
    <submittedName>
        <fullName evidence="1">Uncharacterized protein</fullName>
    </submittedName>
</protein>
<organism evidence="1 2">
    <name type="scientific">Methylobacter tundripaludum</name>
    <dbReference type="NCBI Taxonomy" id="173365"/>
    <lineage>
        <taxon>Bacteria</taxon>
        <taxon>Pseudomonadati</taxon>
        <taxon>Pseudomonadota</taxon>
        <taxon>Gammaproteobacteria</taxon>
        <taxon>Methylococcales</taxon>
        <taxon>Methylococcaceae</taxon>
        <taxon>Methylobacter</taxon>
    </lineage>
</organism>
<reference evidence="1 2" key="1">
    <citation type="submission" date="2018-02" db="EMBL/GenBank/DDBJ databases">
        <title>Subsurface microbial communities from deep shales in Ohio and West Virginia, USA.</title>
        <authorList>
            <person name="Wrighton K."/>
        </authorList>
    </citation>
    <scope>NUCLEOTIDE SEQUENCE [LARGE SCALE GENOMIC DNA]</scope>
    <source>
        <strain evidence="1 2">OWC-DMM</strain>
    </source>
</reference>
<dbReference type="EMBL" id="PTIZ01000001">
    <property type="protein sequence ID" value="PPK78046.1"/>
    <property type="molecule type" value="Genomic_DNA"/>
</dbReference>
<dbReference type="Proteomes" id="UP000240010">
    <property type="component" value="Unassembled WGS sequence"/>
</dbReference>
<dbReference type="AlphaFoldDB" id="A0A2S6HKT5"/>
<name>A0A2S6HKT5_9GAMM</name>